<protein>
    <submittedName>
        <fullName evidence="1">Uncharacterized protein</fullName>
    </submittedName>
</protein>
<gene>
    <name evidence="1" type="ORF">Godav_028202</name>
</gene>
<dbReference type="Proteomes" id="UP000593561">
    <property type="component" value="Unassembled WGS sequence"/>
</dbReference>
<evidence type="ECO:0000313" key="2">
    <source>
        <dbReference type="Proteomes" id="UP000593561"/>
    </source>
</evidence>
<reference evidence="1 2" key="1">
    <citation type="journal article" date="2019" name="Genome Biol. Evol.">
        <title>Insights into the evolution of the New World diploid cottons (Gossypium, subgenus Houzingenia) based on genome sequencing.</title>
        <authorList>
            <person name="Grover C.E."/>
            <person name="Arick M.A. 2nd"/>
            <person name="Thrash A."/>
            <person name="Conover J.L."/>
            <person name="Sanders W.S."/>
            <person name="Peterson D.G."/>
            <person name="Frelichowski J.E."/>
            <person name="Scheffler J.A."/>
            <person name="Scheffler B.E."/>
            <person name="Wendel J.F."/>
        </authorList>
    </citation>
    <scope>NUCLEOTIDE SEQUENCE [LARGE SCALE GENOMIC DNA]</scope>
    <source>
        <strain evidence="1">27</strain>
        <tissue evidence="1">Leaf</tissue>
    </source>
</reference>
<proteinExistence type="predicted"/>
<accession>A0A7J8RYM2</accession>
<dbReference type="EMBL" id="JABFAC010000007">
    <property type="protein sequence ID" value="MBA0618941.1"/>
    <property type="molecule type" value="Genomic_DNA"/>
</dbReference>
<name>A0A7J8RYM2_GOSDV</name>
<keyword evidence="2" id="KW-1185">Reference proteome</keyword>
<dbReference type="AlphaFoldDB" id="A0A7J8RYM2"/>
<evidence type="ECO:0000313" key="1">
    <source>
        <dbReference type="EMBL" id="MBA0618941.1"/>
    </source>
</evidence>
<sequence length="69" mass="7962">MQVGPETHQCVHREVETRDAHIPSSMRGVYHHFGGRVVTIGVADEWAEVGSRWASYETHFWNQGMIRLK</sequence>
<organism evidence="1 2">
    <name type="scientific">Gossypium davidsonii</name>
    <name type="common">Davidson's cotton</name>
    <name type="synonym">Gossypium klotzschianum subsp. davidsonii</name>
    <dbReference type="NCBI Taxonomy" id="34287"/>
    <lineage>
        <taxon>Eukaryota</taxon>
        <taxon>Viridiplantae</taxon>
        <taxon>Streptophyta</taxon>
        <taxon>Embryophyta</taxon>
        <taxon>Tracheophyta</taxon>
        <taxon>Spermatophyta</taxon>
        <taxon>Magnoliopsida</taxon>
        <taxon>eudicotyledons</taxon>
        <taxon>Gunneridae</taxon>
        <taxon>Pentapetalae</taxon>
        <taxon>rosids</taxon>
        <taxon>malvids</taxon>
        <taxon>Malvales</taxon>
        <taxon>Malvaceae</taxon>
        <taxon>Malvoideae</taxon>
        <taxon>Gossypium</taxon>
    </lineage>
</organism>
<comment type="caution">
    <text evidence="1">The sequence shown here is derived from an EMBL/GenBank/DDBJ whole genome shotgun (WGS) entry which is preliminary data.</text>
</comment>